<dbReference type="PANTHER" id="PTHR10867:SF44">
    <property type="entry name" value="NICOTINAMIDE N-METHYLTRANSFERASE ISOFORM X2"/>
    <property type="match status" value="1"/>
</dbReference>
<evidence type="ECO:0000256" key="2">
    <source>
        <dbReference type="ARBA" id="ARBA00022603"/>
    </source>
</evidence>
<dbReference type="InterPro" id="IPR000940">
    <property type="entry name" value="NNMT_TEMT_trans"/>
</dbReference>
<dbReference type="PROSITE" id="PS51681">
    <property type="entry name" value="SAM_MT_NNMT_PNMT_TEMT"/>
    <property type="match status" value="1"/>
</dbReference>
<proteinExistence type="inferred from homology"/>
<evidence type="ECO:0000256" key="1">
    <source>
        <dbReference type="ARBA" id="ARBA00007996"/>
    </source>
</evidence>
<dbReference type="AlphaFoldDB" id="A0A8C5R8L5"/>
<keyword evidence="6" id="KW-1185">Reference proteome</keyword>
<reference evidence="5" key="2">
    <citation type="submission" date="2025-09" db="UniProtKB">
        <authorList>
            <consortium name="Ensembl"/>
        </authorList>
    </citation>
    <scope>IDENTIFICATION</scope>
</reference>
<sequence length="262" mass="30088">MDTSSFKSYETHVVDSKCFHDMYFGAAADTDLLFEVVDFPIKVLYDCVKRGLIKGHRMIDLSMGLNLYQLIAVYKCFSDIIILEVNDGCFGDMEKWLNGEEDAYDWAHAVKVLADLGGCSDNWKEMENDLRSRVKRVLKCDLTNKNPTESVILEKADCIISLYVVGTVCKDIDDYSLKLKRMSSMLKKGGCLLLSGAFRSSHYTVNEEKFYVLDFEEKDFRKILKDNGYRIEHLETTVKKSCVTFVHYEHAFMVCAIKETDD</sequence>
<evidence type="ECO:0000256" key="4">
    <source>
        <dbReference type="ARBA" id="ARBA00022691"/>
    </source>
</evidence>
<comment type="similarity">
    <text evidence="1">Belongs to the class I-like SAM-binding methyltransferase superfamily. NNMT/PNMT/TEMT family.</text>
</comment>
<dbReference type="Ensembl" id="ENSLLET00000050744.1">
    <property type="protein sequence ID" value="ENSLLEP00000048837.1"/>
    <property type="gene ID" value="ENSLLEG00000030747.1"/>
</dbReference>
<evidence type="ECO:0000256" key="3">
    <source>
        <dbReference type="ARBA" id="ARBA00022679"/>
    </source>
</evidence>
<keyword evidence="2" id="KW-0489">Methyltransferase</keyword>
<name>A0A8C5R8L5_9ANUR</name>
<dbReference type="GO" id="GO:0008170">
    <property type="term" value="F:N-methyltransferase activity"/>
    <property type="evidence" value="ECO:0007669"/>
    <property type="project" value="TreeGrafter"/>
</dbReference>
<evidence type="ECO:0000313" key="6">
    <source>
        <dbReference type="Proteomes" id="UP000694569"/>
    </source>
</evidence>
<dbReference type="OrthoDB" id="10050085at2759"/>
<dbReference type="PANTHER" id="PTHR10867">
    <property type="entry name" value="NNMT/PNMT/TEMT FAMILY MEMBER"/>
    <property type="match status" value="1"/>
</dbReference>
<dbReference type="GeneTree" id="ENSGT00390000011708"/>
<dbReference type="Proteomes" id="UP000694569">
    <property type="component" value="Unplaced"/>
</dbReference>
<dbReference type="SUPFAM" id="SSF53335">
    <property type="entry name" value="S-adenosyl-L-methionine-dependent methyltransferases"/>
    <property type="match status" value="1"/>
</dbReference>
<organism evidence="5 6">
    <name type="scientific">Leptobrachium leishanense</name>
    <name type="common">Leishan spiny toad</name>
    <dbReference type="NCBI Taxonomy" id="445787"/>
    <lineage>
        <taxon>Eukaryota</taxon>
        <taxon>Metazoa</taxon>
        <taxon>Chordata</taxon>
        <taxon>Craniata</taxon>
        <taxon>Vertebrata</taxon>
        <taxon>Euteleostomi</taxon>
        <taxon>Amphibia</taxon>
        <taxon>Batrachia</taxon>
        <taxon>Anura</taxon>
        <taxon>Pelobatoidea</taxon>
        <taxon>Megophryidae</taxon>
        <taxon>Leptobrachium</taxon>
    </lineage>
</organism>
<evidence type="ECO:0000313" key="5">
    <source>
        <dbReference type="Ensembl" id="ENSLLEP00000048837.1"/>
    </source>
</evidence>
<dbReference type="InterPro" id="IPR029063">
    <property type="entry name" value="SAM-dependent_MTases_sf"/>
</dbReference>
<dbReference type="GO" id="GO:0005829">
    <property type="term" value="C:cytosol"/>
    <property type="evidence" value="ECO:0007669"/>
    <property type="project" value="TreeGrafter"/>
</dbReference>
<dbReference type="GO" id="GO:0032259">
    <property type="term" value="P:methylation"/>
    <property type="evidence" value="ECO:0007669"/>
    <property type="project" value="UniProtKB-KW"/>
</dbReference>
<reference evidence="5" key="1">
    <citation type="submission" date="2025-08" db="UniProtKB">
        <authorList>
            <consortium name="Ensembl"/>
        </authorList>
    </citation>
    <scope>IDENTIFICATION</scope>
</reference>
<dbReference type="Gene3D" id="3.40.50.150">
    <property type="entry name" value="Vaccinia Virus protein VP39"/>
    <property type="match status" value="1"/>
</dbReference>
<protein>
    <submittedName>
        <fullName evidence="5">Uncharacterized protein</fullName>
    </submittedName>
</protein>
<accession>A0A8C5R8L5</accession>
<keyword evidence="3" id="KW-0808">Transferase</keyword>
<dbReference type="Pfam" id="PF01234">
    <property type="entry name" value="NNMT_PNMT_TEMT"/>
    <property type="match status" value="1"/>
</dbReference>
<keyword evidence="4" id="KW-0949">S-adenosyl-L-methionine</keyword>